<evidence type="ECO:0000313" key="2">
    <source>
        <dbReference type="EMBL" id="CAI8590018.1"/>
    </source>
</evidence>
<dbReference type="Proteomes" id="UP001157006">
    <property type="component" value="Chromosome 1L"/>
</dbReference>
<dbReference type="Pfam" id="PF13966">
    <property type="entry name" value="zf-RVT"/>
    <property type="match status" value="1"/>
</dbReference>
<name>A0AAV0YXL6_VICFA</name>
<keyword evidence="3" id="KW-1185">Reference proteome</keyword>
<feature type="domain" description="Reverse transcriptase zinc-binding" evidence="1">
    <location>
        <begin position="60"/>
        <end position="154"/>
    </location>
</feature>
<reference evidence="2 3" key="1">
    <citation type="submission" date="2023-01" db="EMBL/GenBank/DDBJ databases">
        <authorList>
            <person name="Kreplak J."/>
        </authorList>
    </citation>
    <scope>NUCLEOTIDE SEQUENCE [LARGE SCALE GENOMIC DNA]</scope>
</reference>
<gene>
    <name evidence="2" type="ORF">VFH_I421240</name>
</gene>
<accession>A0AAV0YXL6</accession>
<dbReference type="InterPro" id="IPR026960">
    <property type="entry name" value="RVT-Znf"/>
</dbReference>
<proteinExistence type="predicted"/>
<dbReference type="EMBL" id="OX451736">
    <property type="protein sequence ID" value="CAI8590018.1"/>
    <property type="molecule type" value="Genomic_DNA"/>
</dbReference>
<sequence length="236" mass="27600">MGGWQDNCWTWNLHIDADLLLNDPIGTAEAFGIIELLTNISPIVDAIDNIRWWPNKDGIFNVKSCYNLIRDRELEDVVESESKLALKMIWKTNIQSKLKVFGWRVVLNRLPTKDQLVKRGIIRDEHEEVCVFCDEKPEDLEHLLFKCKISQIVWTSIYGCLDIKEMEDHVGVCHLKKFTQALVGKIKNKKLCLIWLTILWTLWNWRNNIIFKGEVCVLDDMIMNIKYGLVVAHHLQ</sequence>
<organism evidence="2 3">
    <name type="scientific">Vicia faba</name>
    <name type="common">Broad bean</name>
    <name type="synonym">Faba vulgaris</name>
    <dbReference type="NCBI Taxonomy" id="3906"/>
    <lineage>
        <taxon>Eukaryota</taxon>
        <taxon>Viridiplantae</taxon>
        <taxon>Streptophyta</taxon>
        <taxon>Embryophyta</taxon>
        <taxon>Tracheophyta</taxon>
        <taxon>Spermatophyta</taxon>
        <taxon>Magnoliopsida</taxon>
        <taxon>eudicotyledons</taxon>
        <taxon>Gunneridae</taxon>
        <taxon>Pentapetalae</taxon>
        <taxon>rosids</taxon>
        <taxon>fabids</taxon>
        <taxon>Fabales</taxon>
        <taxon>Fabaceae</taxon>
        <taxon>Papilionoideae</taxon>
        <taxon>50 kb inversion clade</taxon>
        <taxon>NPAAA clade</taxon>
        <taxon>Hologalegina</taxon>
        <taxon>IRL clade</taxon>
        <taxon>Fabeae</taxon>
        <taxon>Vicia</taxon>
    </lineage>
</organism>
<evidence type="ECO:0000259" key="1">
    <source>
        <dbReference type="Pfam" id="PF13966"/>
    </source>
</evidence>
<evidence type="ECO:0000313" key="3">
    <source>
        <dbReference type="Proteomes" id="UP001157006"/>
    </source>
</evidence>
<dbReference type="AlphaFoldDB" id="A0AAV0YXL6"/>
<protein>
    <recommendedName>
        <fullName evidence="1">Reverse transcriptase zinc-binding domain-containing protein</fullName>
    </recommendedName>
</protein>